<evidence type="ECO:0000313" key="3">
    <source>
        <dbReference type="EMBL" id="NYE45853.1"/>
    </source>
</evidence>
<evidence type="ECO:0000256" key="1">
    <source>
        <dbReference type="SAM" id="MobiDB-lite"/>
    </source>
</evidence>
<dbReference type="Gene3D" id="3.20.20.210">
    <property type="match status" value="1"/>
</dbReference>
<dbReference type="RefSeq" id="WP_179642034.1">
    <property type="nucleotide sequence ID" value="NZ_BAAAYY010000024.1"/>
</dbReference>
<reference evidence="3 4" key="1">
    <citation type="submission" date="2020-07" db="EMBL/GenBank/DDBJ databases">
        <title>Sequencing the genomes of 1000 actinobacteria strains.</title>
        <authorList>
            <person name="Klenk H.-P."/>
        </authorList>
    </citation>
    <scope>NUCLEOTIDE SEQUENCE [LARGE SCALE GENOMIC DNA]</scope>
    <source>
        <strain evidence="3 4">CXB654</strain>
    </source>
</reference>
<dbReference type="SUPFAM" id="SSF51726">
    <property type="entry name" value="UROD/MetE-like"/>
    <property type="match status" value="1"/>
</dbReference>
<dbReference type="InterPro" id="IPR038071">
    <property type="entry name" value="UROD/MetE-like_sf"/>
</dbReference>
<feature type="domain" description="Cobalamin-independent methionine synthase MetE C-terminal/archaeal" evidence="2">
    <location>
        <begin position="15"/>
        <end position="332"/>
    </location>
</feature>
<sequence>MSDQQHYPWPLASATGVGSLPGTDPGEAVRTVLGELPELPHLPELPDRGAGADIIGRAAAALVEFPVEVQPSGWRVAQRPGRDLGRARGFLSYDLDALEEHAGAYSGPLKIQIAGPWTLAAAVELRNGEKLLADLGAVDDLCESFIEGLRAHIADVRKRVPGGAPLVQIDEPSLPAALLGAVPTASGYGRLRAVERVTVEERLRAVFAAVADAGAFPMAHCCAPGVPVDLLRRSGARALGLDATLLTRDADEAIGTAVEDGIGLLLGVVPGADAVLSAPAVTVDPVRELWHRIGFDPELAAEAVVTTPTCGLAGASPRHARAALELCRKAARVLREEPRR</sequence>
<evidence type="ECO:0000313" key="4">
    <source>
        <dbReference type="Proteomes" id="UP000589036"/>
    </source>
</evidence>
<dbReference type="GO" id="GO:0009086">
    <property type="term" value="P:methionine biosynthetic process"/>
    <property type="evidence" value="ECO:0007669"/>
    <property type="project" value="InterPro"/>
</dbReference>
<proteinExistence type="predicted"/>
<dbReference type="GO" id="GO:0008270">
    <property type="term" value="F:zinc ion binding"/>
    <property type="evidence" value="ECO:0007669"/>
    <property type="project" value="InterPro"/>
</dbReference>
<dbReference type="Pfam" id="PF01717">
    <property type="entry name" value="Meth_synt_2"/>
    <property type="match status" value="1"/>
</dbReference>
<organism evidence="3 4">
    <name type="scientific">Spinactinospora alkalitolerans</name>
    <dbReference type="NCBI Taxonomy" id="687207"/>
    <lineage>
        <taxon>Bacteria</taxon>
        <taxon>Bacillati</taxon>
        <taxon>Actinomycetota</taxon>
        <taxon>Actinomycetes</taxon>
        <taxon>Streptosporangiales</taxon>
        <taxon>Nocardiopsidaceae</taxon>
        <taxon>Spinactinospora</taxon>
    </lineage>
</organism>
<protein>
    <submittedName>
        <fullName evidence="3">Methionine synthase II (Cobalamin-independent)</fullName>
    </submittedName>
</protein>
<accession>A0A852TSX9</accession>
<dbReference type="GO" id="GO:0003871">
    <property type="term" value="F:5-methyltetrahydropteroyltriglutamate-homocysteine S-methyltransferase activity"/>
    <property type="evidence" value="ECO:0007669"/>
    <property type="project" value="InterPro"/>
</dbReference>
<dbReference type="EMBL" id="JACCCC010000001">
    <property type="protein sequence ID" value="NYE45853.1"/>
    <property type="molecule type" value="Genomic_DNA"/>
</dbReference>
<dbReference type="InterPro" id="IPR002629">
    <property type="entry name" value="Met_Synth_C/arc"/>
</dbReference>
<gene>
    <name evidence="3" type="ORF">HDA32_000973</name>
</gene>
<keyword evidence="4" id="KW-1185">Reference proteome</keyword>
<feature type="region of interest" description="Disordered" evidence="1">
    <location>
        <begin position="1"/>
        <end position="26"/>
    </location>
</feature>
<dbReference type="Proteomes" id="UP000589036">
    <property type="component" value="Unassembled WGS sequence"/>
</dbReference>
<comment type="caution">
    <text evidence="3">The sequence shown here is derived from an EMBL/GenBank/DDBJ whole genome shotgun (WGS) entry which is preliminary data.</text>
</comment>
<dbReference type="CDD" id="cd03310">
    <property type="entry name" value="CIMS_like"/>
    <property type="match status" value="1"/>
</dbReference>
<name>A0A852TSX9_9ACTN</name>
<evidence type="ECO:0000259" key="2">
    <source>
        <dbReference type="Pfam" id="PF01717"/>
    </source>
</evidence>
<dbReference type="AlphaFoldDB" id="A0A852TSX9"/>